<gene>
    <name evidence="6" type="ORF">A2571_03150</name>
</gene>
<evidence type="ECO:0000313" key="7">
    <source>
        <dbReference type="Proteomes" id="UP000177043"/>
    </source>
</evidence>
<dbReference type="PANTHER" id="PTHR42887">
    <property type="entry name" value="OS12G0638800 PROTEIN"/>
    <property type="match status" value="1"/>
</dbReference>
<comment type="cofactor">
    <cofactor evidence="1">
        <name>FAD</name>
        <dbReference type="ChEBI" id="CHEBI:57692"/>
    </cofactor>
</comment>
<dbReference type="Gene3D" id="1.10.8.260">
    <property type="entry name" value="HI0933 insert domain-like"/>
    <property type="match status" value="1"/>
</dbReference>
<dbReference type="InterPro" id="IPR057661">
    <property type="entry name" value="RsdA/BaiN/AoA(So)_Rossmann"/>
</dbReference>
<accession>A0A1G2QDT8</accession>
<dbReference type="InterPro" id="IPR055178">
    <property type="entry name" value="RsdA/BaiN/AoA(So)-like_dom"/>
</dbReference>
<dbReference type="Gene3D" id="3.50.50.60">
    <property type="entry name" value="FAD/NAD(P)-binding domain"/>
    <property type="match status" value="1"/>
</dbReference>
<evidence type="ECO:0000256" key="1">
    <source>
        <dbReference type="ARBA" id="ARBA00001974"/>
    </source>
</evidence>
<dbReference type="SUPFAM" id="SSF160996">
    <property type="entry name" value="HI0933 insert domain-like"/>
    <property type="match status" value="1"/>
</dbReference>
<dbReference type="EMBL" id="MHTJ01000004">
    <property type="protein sequence ID" value="OHA58229.1"/>
    <property type="molecule type" value="Genomic_DNA"/>
</dbReference>
<dbReference type="SUPFAM" id="SSF51905">
    <property type="entry name" value="FAD/NAD(P)-binding domain"/>
    <property type="match status" value="1"/>
</dbReference>
<dbReference type="Proteomes" id="UP000177043">
    <property type="component" value="Unassembled WGS sequence"/>
</dbReference>
<dbReference type="Gene3D" id="2.40.30.10">
    <property type="entry name" value="Translation factors"/>
    <property type="match status" value="1"/>
</dbReference>
<sequence>MAEVKIYDLIVIGGGASGMMAAGRAAERGKSVLLLEKNKKLGEKLKITGGGRCNITNAEEDEHILLKKYGLAEPFLYSTFAQFGVSDTFKFFERHGLPLVVQAGQRVFPQTEKADDVFKVLEKYLTTGKVVVKVGQPVTAITKEGNKIKNVVVGQTEYSALHYILATGGVSHPATGSTGDGFTWLAKLGHTVIPPSPTIVPLSVSDQWVKSSAGVTLVDMKITFYVDGVKKFNKRGSLLFTHFGLSGPLILNSAKKVSDLLHEGVVTATIDLFPTLDLGELEKKVVAIFDNNKNKSFKNVLKDILPAGLASSLLGAKILAIEADKKMHSVTKEERKALVRQLKFLPLTITGLMGLDRAVVADGGVSLAEIDMRTMQSKIINNLSLTGDLLHITRPSGGYSLQLCWTTGYVAGSNN</sequence>
<keyword evidence="3" id="KW-0274">FAD</keyword>
<dbReference type="Pfam" id="PF22780">
    <property type="entry name" value="HI0933_like_1st"/>
    <property type="match status" value="1"/>
</dbReference>
<dbReference type="InterPro" id="IPR023166">
    <property type="entry name" value="BaiN-like_dom_sf"/>
</dbReference>
<feature type="domain" description="RsdA/BaiN/AoA(So)-like insert" evidence="5">
    <location>
        <begin position="197"/>
        <end position="360"/>
    </location>
</feature>
<dbReference type="STRING" id="1802438.A2571_03150"/>
<evidence type="ECO:0000256" key="2">
    <source>
        <dbReference type="ARBA" id="ARBA00022630"/>
    </source>
</evidence>
<evidence type="ECO:0000313" key="6">
    <source>
        <dbReference type="EMBL" id="OHA58229.1"/>
    </source>
</evidence>
<organism evidence="6 7">
    <name type="scientific">Candidatus Vogelbacteria bacterium RIFOXYD1_FULL_44_32</name>
    <dbReference type="NCBI Taxonomy" id="1802438"/>
    <lineage>
        <taxon>Bacteria</taxon>
        <taxon>Candidatus Vogeliibacteriota</taxon>
    </lineage>
</organism>
<feature type="domain" description="RsdA/BaiN/AoA(So)-like Rossmann fold-like" evidence="4">
    <location>
        <begin position="8"/>
        <end position="413"/>
    </location>
</feature>
<dbReference type="PANTHER" id="PTHR42887:SF2">
    <property type="entry name" value="OS12G0638800 PROTEIN"/>
    <property type="match status" value="1"/>
</dbReference>
<protein>
    <recommendedName>
        <fullName evidence="8">FAD-dependent oxidoreductase</fullName>
    </recommendedName>
</protein>
<dbReference type="AlphaFoldDB" id="A0A1G2QDT8"/>
<dbReference type="NCBIfam" id="TIGR00275">
    <property type="entry name" value="aminoacetone oxidase family FAD-binding enzyme"/>
    <property type="match status" value="1"/>
</dbReference>
<proteinExistence type="predicted"/>
<evidence type="ECO:0000259" key="4">
    <source>
        <dbReference type="Pfam" id="PF03486"/>
    </source>
</evidence>
<comment type="caution">
    <text evidence="6">The sequence shown here is derived from an EMBL/GenBank/DDBJ whole genome shotgun (WGS) entry which is preliminary data.</text>
</comment>
<reference evidence="6 7" key="1">
    <citation type="journal article" date="2016" name="Nat. Commun.">
        <title>Thousands of microbial genomes shed light on interconnected biogeochemical processes in an aquifer system.</title>
        <authorList>
            <person name="Anantharaman K."/>
            <person name="Brown C.T."/>
            <person name="Hug L.A."/>
            <person name="Sharon I."/>
            <person name="Castelle C.J."/>
            <person name="Probst A.J."/>
            <person name="Thomas B.C."/>
            <person name="Singh A."/>
            <person name="Wilkins M.J."/>
            <person name="Karaoz U."/>
            <person name="Brodie E.L."/>
            <person name="Williams K.H."/>
            <person name="Hubbard S.S."/>
            <person name="Banfield J.F."/>
        </authorList>
    </citation>
    <scope>NUCLEOTIDE SEQUENCE [LARGE SCALE GENOMIC DNA]</scope>
</reference>
<dbReference type="Pfam" id="PF03486">
    <property type="entry name" value="HI0933_like"/>
    <property type="match status" value="1"/>
</dbReference>
<dbReference type="InterPro" id="IPR004792">
    <property type="entry name" value="BaiN-like"/>
</dbReference>
<dbReference type="PRINTS" id="PR00411">
    <property type="entry name" value="PNDRDTASEI"/>
</dbReference>
<evidence type="ECO:0000256" key="3">
    <source>
        <dbReference type="ARBA" id="ARBA00022827"/>
    </source>
</evidence>
<keyword evidence="2" id="KW-0285">Flavoprotein</keyword>
<evidence type="ECO:0008006" key="8">
    <source>
        <dbReference type="Google" id="ProtNLM"/>
    </source>
</evidence>
<dbReference type="InterPro" id="IPR036188">
    <property type="entry name" value="FAD/NAD-bd_sf"/>
</dbReference>
<name>A0A1G2QDT8_9BACT</name>
<evidence type="ECO:0000259" key="5">
    <source>
        <dbReference type="Pfam" id="PF22780"/>
    </source>
</evidence>